<keyword evidence="1" id="KW-0812">Transmembrane</keyword>
<feature type="transmembrane region" description="Helical" evidence="1">
    <location>
        <begin position="55"/>
        <end position="75"/>
    </location>
</feature>
<keyword evidence="1" id="KW-1133">Transmembrane helix</keyword>
<evidence type="ECO:0000313" key="2">
    <source>
        <dbReference type="EMBL" id="MBU8873222.1"/>
    </source>
</evidence>
<keyword evidence="1" id="KW-0472">Membrane</keyword>
<sequence length="389" mass="42803">MAGRFRNFWLLVAFLLVILAIGLALRSALWACVAAAVLGVAGVVLFRGNRWRSGALLATALALSLVALDLFAGFLSPKAVNMGVVTRTIPQWWPPPDPILGFRPKPDSEVIATATWGDELVYRQTYHFDSVAARVTPPVPAPSDTYLFIGDSFIFGQGVADDQTVASQFTRLNTPAARTVNFGVPGYGPNHLVRAFEAGLYDRYIDQKVKAVVTWIIPAHLQRVTGDGSWLGSSPRYVLDDGKLRFTGTFNEHRWRDPLAGLHYLLGEHFAFIEAIGQKQRQEQQIELFLAMMAKLQAEARAKFNAPLIIIYSWPDESTQNRYGDSKVEQPLLVATLVKLRQLGAPMLSVADATQGETAARLMIPHDGHPSAFSIGRIAIALKKLLDAR</sequence>
<gene>
    <name evidence="2" type="ORF">KQ910_05575</name>
</gene>
<dbReference type="EMBL" id="JAHOPB010000001">
    <property type="protein sequence ID" value="MBU8873222.1"/>
    <property type="molecule type" value="Genomic_DNA"/>
</dbReference>
<protein>
    <recommendedName>
        <fullName evidence="4">SGNH hydrolase-type esterase domain-containing protein</fullName>
    </recommendedName>
</protein>
<dbReference type="Proteomes" id="UP000727907">
    <property type="component" value="Unassembled WGS sequence"/>
</dbReference>
<reference evidence="2 3" key="1">
    <citation type="submission" date="2021-06" db="EMBL/GenBank/DDBJ databases">
        <authorList>
            <person name="Lee D.H."/>
        </authorList>
    </citation>
    <scope>NUCLEOTIDE SEQUENCE [LARGE SCALE GENOMIC DNA]</scope>
    <source>
        <strain evidence="2 3">MMS21-HV4-11</strain>
    </source>
</reference>
<comment type="caution">
    <text evidence="2">The sequence shown here is derived from an EMBL/GenBank/DDBJ whole genome shotgun (WGS) entry which is preliminary data.</text>
</comment>
<proteinExistence type="predicted"/>
<keyword evidence="3" id="KW-1185">Reference proteome</keyword>
<organism evidence="2 3">
    <name type="scientific">Reyranella humidisoli</name>
    <dbReference type="NCBI Taxonomy" id="2849149"/>
    <lineage>
        <taxon>Bacteria</taxon>
        <taxon>Pseudomonadati</taxon>
        <taxon>Pseudomonadota</taxon>
        <taxon>Alphaproteobacteria</taxon>
        <taxon>Hyphomicrobiales</taxon>
        <taxon>Reyranellaceae</taxon>
        <taxon>Reyranella</taxon>
    </lineage>
</organism>
<evidence type="ECO:0000256" key="1">
    <source>
        <dbReference type="SAM" id="Phobius"/>
    </source>
</evidence>
<dbReference type="RefSeq" id="WP_216957479.1">
    <property type="nucleotide sequence ID" value="NZ_JAHOPB010000001.1"/>
</dbReference>
<evidence type="ECO:0000313" key="3">
    <source>
        <dbReference type="Proteomes" id="UP000727907"/>
    </source>
</evidence>
<evidence type="ECO:0008006" key="4">
    <source>
        <dbReference type="Google" id="ProtNLM"/>
    </source>
</evidence>
<name>A0ABS6IF43_9HYPH</name>
<accession>A0ABS6IF43</accession>